<evidence type="ECO:0000313" key="5">
    <source>
        <dbReference type="Proteomes" id="UP001190452"/>
    </source>
</evidence>
<dbReference type="Proteomes" id="UP001190452">
    <property type="component" value="Unassembled WGS sequence"/>
</dbReference>
<reference evidence="2 5" key="1">
    <citation type="submission" date="2023-07" db="EMBL/GenBank/DDBJ databases">
        <authorList>
            <person name="Peeters C."/>
        </authorList>
    </citation>
    <scope>NUCLEOTIDE SEQUENCE</scope>
    <source>
        <strain evidence="3 5">R-77569</strain>
        <strain evidence="2">R-77591</strain>
    </source>
</reference>
<dbReference type="Proteomes" id="UP001190002">
    <property type="component" value="Unassembled WGS sequence"/>
</dbReference>
<name>A0AAD2AUL2_9RALS</name>
<dbReference type="AlphaFoldDB" id="A0AAD2AUL2"/>
<sequence length="80" mass="8689">MVSQQRMLDTAQTNRSLMDNLLESARPAPTKKPAPPAKTERGAAPLDEAPEVRESQPASSASDWTADFDADMEESLADLM</sequence>
<organism evidence="2 4">
    <name type="scientific">Ralstonia mannitolilytica</name>
    <dbReference type="NCBI Taxonomy" id="105219"/>
    <lineage>
        <taxon>Bacteria</taxon>
        <taxon>Pseudomonadati</taxon>
        <taxon>Pseudomonadota</taxon>
        <taxon>Betaproteobacteria</taxon>
        <taxon>Burkholderiales</taxon>
        <taxon>Burkholderiaceae</taxon>
        <taxon>Ralstonia</taxon>
    </lineage>
</organism>
<feature type="compositionally biased region" description="Polar residues" evidence="1">
    <location>
        <begin position="1"/>
        <end position="17"/>
    </location>
</feature>
<dbReference type="EMBL" id="CATVXE010000017">
    <property type="protein sequence ID" value="CAJ0691206.1"/>
    <property type="molecule type" value="Genomic_DNA"/>
</dbReference>
<feature type="compositionally biased region" description="Acidic residues" evidence="1">
    <location>
        <begin position="66"/>
        <end position="80"/>
    </location>
</feature>
<protein>
    <submittedName>
        <fullName evidence="2">Uncharacterized protein</fullName>
    </submittedName>
</protein>
<evidence type="ECO:0000313" key="3">
    <source>
        <dbReference type="EMBL" id="CAJ0884835.1"/>
    </source>
</evidence>
<evidence type="ECO:0000256" key="1">
    <source>
        <dbReference type="SAM" id="MobiDB-lite"/>
    </source>
</evidence>
<keyword evidence="5" id="KW-1185">Reference proteome</keyword>
<feature type="region of interest" description="Disordered" evidence="1">
    <location>
        <begin position="1"/>
        <end position="80"/>
    </location>
</feature>
<comment type="caution">
    <text evidence="2">The sequence shown here is derived from an EMBL/GenBank/DDBJ whole genome shotgun (WGS) entry which is preliminary data.</text>
</comment>
<dbReference type="EMBL" id="CAUDKV010000016">
    <property type="protein sequence ID" value="CAJ0884835.1"/>
    <property type="molecule type" value="Genomic_DNA"/>
</dbReference>
<proteinExistence type="predicted"/>
<evidence type="ECO:0000313" key="4">
    <source>
        <dbReference type="Proteomes" id="UP001190002"/>
    </source>
</evidence>
<gene>
    <name evidence="3" type="ORF">R77569_03572</name>
    <name evidence="2" type="ORF">R77591_03715</name>
</gene>
<accession>A0AAD2AUL2</accession>
<evidence type="ECO:0000313" key="2">
    <source>
        <dbReference type="EMBL" id="CAJ0691206.1"/>
    </source>
</evidence>